<reference evidence="2" key="1">
    <citation type="submission" date="2014-05" db="EMBL/GenBank/DDBJ databases">
        <title>The transcriptome of the halophilic microalga Tetraselmis sp. GSL018 isolated from the Great Salt Lake, Utah.</title>
        <authorList>
            <person name="Jinkerson R.E."/>
            <person name="D'Adamo S."/>
            <person name="Posewitz M.C."/>
        </authorList>
    </citation>
    <scope>NUCLEOTIDE SEQUENCE</scope>
    <source>
        <strain evidence="2">GSL018</strain>
    </source>
</reference>
<dbReference type="EMBL" id="GBEZ01003534">
    <property type="protein sequence ID" value="JAC81612.1"/>
    <property type="molecule type" value="Transcribed_RNA"/>
</dbReference>
<feature type="compositionally biased region" description="Polar residues" evidence="1">
    <location>
        <begin position="15"/>
        <end position="30"/>
    </location>
</feature>
<organism evidence="2">
    <name type="scientific">Tetraselmis sp. GSL018</name>
    <dbReference type="NCBI Taxonomy" id="582737"/>
    <lineage>
        <taxon>Eukaryota</taxon>
        <taxon>Viridiplantae</taxon>
        <taxon>Chlorophyta</taxon>
        <taxon>core chlorophytes</taxon>
        <taxon>Chlorodendrophyceae</taxon>
        <taxon>Chlorodendrales</taxon>
        <taxon>Chlorodendraceae</taxon>
        <taxon>Tetraselmis</taxon>
    </lineage>
</organism>
<proteinExistence type="predicted"/>
<evidence type="ECO:0000256" key="1">
    <source>
        <dbReference type="SAM" id="MobiDB-lite"/>
    </source>
</evidence>
<accession>A0A061S8Z9</accession>
<sequence length="30" mass="3423">FEQLVPSETPKTRMTRNSPSQTVTRDITSD</sequence>
<gene>
    <name evidence="2" type="ORF">TSPGSL018_7511</name>
</gene>
<feature type="region of interest" description="Disordered" evidence="1">
    <location>
        <begin position="1"/>
        <end position="30"/>
    </location>
</feature>
<feature type="non-terminal residue" evidence="2">
    <location>
        <position position="1"/>
    </location>
</feature>
<name>A0A061S8Z9_9CHLO</name>
<evidence type="ECO:0000313" key="2">
    <source>
        <dbReference type="EMBL" id="JAC81612.1"/>
    </source>
</evidence>
<protein>
    <submittedName>
        <fullName evidence="2">Uncharacterized protein</fullName>
    </submittedName>
</protein>
<dbReference type="AlphaFoldDB" id="A0A061S8Z9"/>